<dbReference type="EC" id="2.4.99.17" evidence="5"/>
<sequence>MWLKEFNYSLPEDLIAQYPIEDRAGARLLALDKKTGAIVHRKFYEIIEYLSKGDVLVLNDTKVFKARLFGKKETGARIEVFIISYNQNECVAFVKPGRRIKERTPIVFTDGISAEIKHRAQGRYYLEFSKPVDEVIKHLGKVPLPHYIKRPAEKKDEEEYQTIYARKTGSIAAPTAGLHFTKEILEALEQKGVRIVYITLHIGPGTFKPIRSEDITKHYMDPEFIEVDEKSAEVINSGKRIIGVGTSVARTLEFIALKNADKDKKIIPFSGYADLFIYPGFKFRVLDSLITNFHLPCSTPLLLVCAFAGKELIFKAYKEAIEQRYRFLSYGDAMLII</sequence>
<comment type="catalytic activity">
    <reaction evidence="5">
        <text>7-aminomethyl-7-carbaguanosine(34) in tRNA + S-adenosyl-L-methionine = epoxyqueuosine(34) in tRNA + adenine + L-methionine + 2 H(+)</text>
        <dbReference type="Rhea" id="RHEA:32155"/>
        <dbReference type="Rhea" id="RHEA-COMP:10342"/>
        <dbReference type="Rhea" id="RHEA-COMP:18582"/>
        <dbReference type="ChEBI" id="CHEBI:15378"/>
        <dbReference type="ChEBI" id="CHEBI:16708"/>
        <dbReference type="ChEBI" id="CHEBI:57844"/>
        <dbReference type="ChEBI" id="CHEBI:59789"/>
        <dbReference type="ChEBI" id="CHEBI:82833"/>
        <dbReference type="ChEBI" id="CHEBI:194443"/>
        <dbReference type="EC" id="2.4.99.17"/>
    </reaction>
</comment>
<evidence type="ECO:0000256" key="2">
    <source>
        <dbReference type="ARBA" id="ARBA00022679"/>
    </source>
</evidence>
<dbReference type="NCBIfam" id="TIGR00113">
    <property type="entry name" value="queA"/>
    <property type="match status" value="1"/>
</dbReference>
<dbReference type="UniPathway" id="UPA00392"/>
<dbReference type="GO" id="GO:0008616">
    <property type="term" value="P:tRNA queuosine(34) biosynthetic process"/>
    <property type="evidence" value="ECO:0007669"/>
    <property type="project" value="UniProtKB-UniRule"/>
</dbReference>
<dbReference type="PANTHER" id="PTHR30307">
    <property type="entry name" value="S-ADENOSYLMETHIONINE:TRNA RIBOSYLTRANSFERASE-ISOMERASE"/>
    <property type="match status" value="1"/>
</dbReference>
<dbReference type="Pfam" id="PF02547">
    <property type="entry name" value="Queuosine_synth"/>
    <property type="match status" value="1"/>
</dbReference>
<dbReference type="NCBIfam" id="NF001140">
    <property type="entry name" value="PRK00147.1"/>
    <property type="match status" value="1"/>
</dbReference>
<dbReference type="InterPro" id="IPR036100">
    <property type="entry name" value="QueA_sf"/>
</dbReference>
<gene>
    <name evidence="5 6" type="primary">queA</name>
    <name evidence="6" type="ORF">ENP86_12055</name>
</gene>
<dbReference type="HAMAP" id="MF_00113">
    <property type="entry name" value="QueA"/>
    <property type="match status" value="1"/>
</dbReference>
<dbReference type="PANTHER" id="PTHR30307:SF0">
    <property type="entry name" value="S-ADENOSYLMETHIONINE:TRNA RIBOSYLTRANSFERASE-ISOMERASE"/>
    <property type="match status" value="1"/>
</dbReference>
<keyword evidence="6" id="KW-0328">Glycosyltransferase</keyword>
<dbReference type="EMBL" id="DSKY01000022">
    <property type="protein sequence ID" value="HDY60255.1"/>
    <property type="molecule type" value="Genomic_DNA"/>
</dbReference>
<evidence type="ECO:0000256" key="5">
    <source>
        <dbReference type="HAMAP-Rule" id="MF_00113"/>
    </source>
</evidence>
<keyword evidence="3 5" id="KW-0949">S-adenosyl-L-methionine</keyword>
<dbReference type="Gene3D" id="2.40.10.240">
    <property type="entry name" value="QueA-like"/>
    <property type="match status" value="1"/>
</dbReference>
<dbReference type="GO" id="GO:0005737">
    <property type="term" value="C:cytoplasm"/>
    <property type="evidence" value="ECO:0007669"/>
    <property type="project" value="UniProtKB-SubCell"/>
</dbReference>
<dbReference type="SUPFAM" id="SSF111337">
    <property type="entry name" value="QueA-like"/>
    <property type="match status" value="1"/>
</dbReference>
<keyword evidence="1 5" id="KW-0963">Cytoplasm</keyword>
<name>A0A7V1EJ53_UNCW3</name>
<comment type="subcellular location">
    <subcellularLocation>
        <location evidence="5">Cytoplasm</location>
    </subcellularLocation>
</comment>
<comment type="function">
    <text evidence="5">Transfers and isomerizes the ribose moiety from AdoMet to the 7-aminomethyl group of 7-deazaguanine (preQ1-tRNA) to give epoxyqueuosine (oQ-tRNA).</text>
</comment>
<dbReference type="InterPro" id="IPR042119">
    <property type="entry name" value="QueA_dom2"/>
</dbReference>
<evidence type="ECO:0000313" key="6">
    <source>
        <dbReference type="EMBL" id="HDY60255.1"/>
    </source>
</evidence>
<proteinExistence type="inferred from homology"/>
<organism evidence="6">
    <name type="scientific">candidate division WOR-3 bacterium</name>
    <dbReference type="NCBI Taxonomy" id="2052148"/>
    <lineage>
        <taxon>Bacteria</taxon>
        <taxon>Bacteria division WOR-3</taxon>
    </lineage>
</organism>
<reference evidence="6" key="1">
    <citation type="journal article" date="2020" name="mSystems">
        <title>Genome- and Community-Level Interaction Insights into Carbon Utilization and Element Cycling Functions of Hydrothermarchaeota in Hydrothermal Sediment.</title>
        <authorList>
            <person name="Zhou Z."/>
            <person name="Liu Y."/>
            <person name="Xu W."/>
            <person name="Pan J."/>
            <person name="Luo Z.H."/>
            <person name="Li M."/>
        </authorList>
    </citation>
    <scope>NUCLEOTIDE SEQUENCE [LARGE SCALE GENOMIC DNA]</scope>
    <source>
        <strain evidence="6">SpSt-258</strain>
    </source>
</reference>
<evidence type="ECO:0000256" key="4">
    <source>
        <dbReference type="ARBA" id="ARBA00022785"/>
    </source>
</evidence>
<comment type="pathway">
    <text evidence="5">tRNA modification; tRNA-queuosine biosynthesis.</text>
</comment>
<accession>A0A7V1EJ53</accession>
<keyword evidence="2 5" id="KW-0808">Transferase</keyword>
<keyword evidence="4 5" id="KW-0671">Queuosine biosynthesis</keyword>
<keyword evidence="6" id="KW-0413">Isomerase</keyword>
<dbReference type="AlphaFoldDB" id="A0A7V1EJ53"/>
<dbReference type="Gene3D" id="3.40.1780.10">
    <property type="entry name" value="QueA-like"/>
    <property type="match status" value="1"/>
</dbReference>
<dbReference type="InterPro" id="IPR042118">
    <property type="entry name" value="QueA_dom1"/>
</dbReference>
<protein>
    <recommendedName>
        <fullName evidence="5">S-adenosylmethionine:tRNA ribosyltransferase-isomerase</fullName>
        <ecNumber evidence="5">2.4.99.17</ecNumber>
    </recommendedName>
    <alternativeName>
        <fullName evidence="5">Queuosine biosynthesis protein QueA</fullName>
    </alternativeName>
</protein>
<comment type="caution">
    <text evidence="6">The sequence shown here is derived from an EMBL/GenBank/DDBJ whole genome shotgun (WGS) entry which is preliminary data.</text>
</comment>
<dbReference type="InterPro" id="IPR003699">
    <property type="entry name" value="QueA"/>
</dbReference>
<evidence type="ECO:0000256" key="1">
    <source>
        <dbReference type="ARBA" id="ARBA00022490"/>
    </source>
</evidence>
<comment type="similarity">
    <text evidence="5">Belongs to the QueA family.</text>
</comment>
<dbReference type="GO" id="GO:0051075">
    <property type="term" value="F:S-adenosylmethionine:tRNA ribosyltransferase-isomerase activity"/>
    <property type="evidence" value="ECO:0007669"/>
    <property type="project" value="UniProtKB-EC"/>
</dbReference>
<comment type="subunit">
    <text evidence="5">Monomer.</text>
</comment>
<evidence type="ECO:0000256" key="3">
    <source>
        <dbReference type="ARBA" id="ARBA00022691"/>
    </source>
</evidence>